<dbReference type="EMBL" id="MRZV01000240">
    <property type="protein sequence ID" value="PIK54640.1"/>
    <property type="molecule type" value="Genomic_DNA"/>
</dbReference>
<organism evidence="2 3">
    <name type="scientific">Stichopus japonicus</name>
    <name type="common">Sea cucumber</name>
    <dbReference type="NCBI Taxonomy" id="307972"/>
    <lineage>
        <taxon>Eukaryota</taxon>
        <taxon>Metazoa</taxon>
        <taxon>Echinodermata</taxon>
        <taxon>Eleutherozoa</taxon>
        <taxon>Echinozoa</taxon>
        <taxon>Holothuroidea</taxon>
        <taxon>Aspidochirotacea</taxon>
        <taxon>Aspidochirotida</taxon>
        <taxon>Stichopodidae</taxon>
        <taxon>Apostichopus</taxon>
    </lineage>
</organism>
<name>A0A2G8L3B8_STIJA</name>
<keyword evidence="3" id="KW-1185">Reference proteome</keyword>
<proteinExistence type="predicted"/>
<gene>
    <name evidence="2" type="ORF">BSL78_08458</name>
</gene>
<feature type="compositionally biased region" description="Basic and acidic residues" evidence="1">
    <location>
        <begin position="1"/>
        <end position="11"/>
    </location>
</feature>
<evidence type="ECO:0000256" key="1">
    <source>
        <dbReference type="SAM" id="MobiDB-lite"/>
    </source>
</evidence>
<protein>
    <submittedName>
        <fullName evidence="2">Uncharacterized protein</fullName>
    </submittedName>
</protein>
<comment type="caution">
    <text evidence="2">The sequence shown here is derived from an EMBL/GenBank/DDBJ whole genome shotgun (WGS) entry which is preliminary data.</text>
</comment>
<reference evidence="2 3" key="1">
    <citation type="journal article" date="2017" name="PLoS Biol.">
        <title>The sea cucumber genome provides insights into morphological evolution and visceral regeneration.</title>
        <authorList>
            <person name="Zhang X."/>
            <person name="Sun L."/>
            <person name="Yuan J."/>
            <person name="Sun Y."/>
            <person name="Gao Y."/>
            <person name="Zhang L."/>
            <person name="Li S."/>
            <person name="Dai H."/>
            <person name="Hamel J.F."/>
            <person name="Liu C."/>
            <person name="Yu Y."/>
            <person name="Liu S."/>
            <person name="Lin W."/>
            <person name="Guo K."/>
            <person name="Jin S."/>
            <person name="Xu P."/>
            <person name="Storey K.B."/>
            <person name="Huan P."/>
            <person name="Zhang T."/>
            <person name="Zhou Y."/>
            <person name="Zhang J."/>
            <person name="Lin C."/>
            <person name="Li X."/>
            <person name="Xing L."/>
            <person name="Huo D."/>
            <person name="Sun M."/>
            <person name="Wang L."/>
            <person name="Mercier A."/>
            <person name="Li F."/>
            <person name="Yang H."/>
            <person name="Xiang J."/>
        </authorList>
    </citation>
    <scope>NUCLEOTIDE SEQUENCE [LARGE SCALE GENOMIC DNA]</scope>
    <source>
        <strain evidence="2">Shaxun</strain>
        <tissue evidence="2">Muscle</tissue>
    </source>
</reference>
<evidence type="ECO:0000313" key="3">
    <source>
        <dbReference type="Proteomes" id="UP000230750"/>
    </source>
</evidence>
<evidence type="ECO:0000313" key="2">
    <source>
        <dbReference type="EMBL" id="PIK54640.1"/>
    </source>
</evidence>
<feature type="region of interest" description="Disordered" evidence="1">
    <location>
        <begin position="1"/>
        <end position="47"/>
    </location>
</feature>
<dbReference type="Proteomes" id="UP000230750">
    <property type="component" value="Unassembled WGS sequence"/>
</dbReference>
<dbReference type="AlphaFoldDB" id="A0A2G8L3B8"/>
<sequence>MEFASPEEKAAFWKSIRQTGGGNITDETPEERQKLVNQASETASKSRLDEIQGTEWYHILSGCEGKWTDNHRPWTKKER</sequence>
<accession>A0A2G8L3B8</accession>